<name>A0A7V0Z4X0_UNCW3</name>
<evidence type="ECO:0000313" key="1">
    <source>
        <dbReference type="EMBL" id="HDY58569.1"/>
    </source>
</evidence>
<dbReference type="InterPro" id="IPR026444">
    <property type="entry name" value="Secre_tail"/>
</dbReference>
<accession>A0A7V0Z4X0</accession>
<dbReference type="NCBIfam" id="TIGR04183">
    <property type="entry name" value="Por_Secre_tail"/>
    <property type="match status" value="1"/>
</dbReference>
<proteinExistence type="predicted"/>
<dbReference type="AlphaFoldDB" id="A0A7V0Z4X0"/>
<organism evidence="1">
    <name type="scientific">candidate division WOR-3 bacterium</name>
    <dbReference type="NCBI Taxonomy" id="2052148"/>
    <lineage>
        <taxon>Bacteria</taxon>
        <taxon>Bacteria division WOR-3</taxon>
    </lineage>
</organism>
<protein>
    <submittedName>
        <fullName evidence="1">T9SS type A sorting domain-containing protein</fullName>
    </submittedName>
</protein>
<reference evidence="1" key="1">
    <citation type="journal article" date="2020" name="mSystems">
        <title>Genome- and Community-Level Interaction Insights into Carbon Utilization and Element Cycling Functions of Hydrothermarchaeota in Hydrothermal Sediment.</title>
        <authorList>
            <person name="Zhou Z."/>
            <person name="Liu Y."/>
            <person name="Xu W."/>
            <person name="Pan J."/>
            <person name="Luo Z.H."/>
            <person name="Li M."/>
        </authorList>
    </citation>
    <scope>NUCLEOTIDE SEQUENCE [LARGE SCALE GENOMIC DNA]</scope>
    <source>
        <strain evidence="1">SpSt-258</strain>
    </source>
</reference>
<dbReference type="InterPro" id="IPR028994">
    <property type="entry name" value="Integrin_alpha_N"/>
</dbReference>
<gene>
    <name evidence="1" type="ORF">ENP86_03335</name>
</gene>
<comment type="caution">
    <text evidence="1">The sequence shown here is derived from an EMBL/GenBank/DDBJ whole genome shotgun (WGS) entry which is preliminary data.</text>
</comment>
<sequence>MMFFSAHDMDGNGKPEFLFTSVDYFHRRAWLYLYETIGDNNYDFFLVDSITGIPGSMFVQISICGDIEADGRDEIIWSTFNQWHIYKAVGIHQYQKIYSSTWTLHDYKVMNVCDLNGNGYPEVIEAWTQNGIPSIEGTNIWEIEGVRLHKPNGGETLHPNQQYAITWQKFDPPGADSFALFLSFNNGNTYDTVITSLGANDTMFLWTVPNVISDSCKIMIWTYGPPRPGEQQPRGIAWDFSDSVFTITDEGIETNKRYQIDYSLKILQNPVSSNNLKIRYSIPRPSKVKLVMYNALGQLEQVLIDREMAPGIYELNLRQNLPNGIHFLQLSADKKTITEKVVIIR</sequence>
<dbReference type="SUPFAM" id="SSF69318">
    <property type="entry name" value="Integrin alpha N-terminal domain"/>
    <property type="match status" value="1"/>
</dbReference>
<dbReference type="EMBL" id="DSKY01000010">
    <property type="protein sequence ID" value="HDY58569.1"/>
    <property type="molecule type" value="Genomic_DNA"/>
</dbReference>